<organism evidence="1">
    <name type="scientific">Fusarium oxysporum f. sp. vasinfectum 25433</name>
    <dbReference type="NCBI Taxonomy" id="1089449"/>
    <lineage>
        <taxon>Eukaryota</taxon>
        <taxon>Fungi</taxon>
        <taxon>Dikarya</taxon>
        <taxon>Ascomycota</taxon>
        <taxon>Pezizomycotina</taxon>
        <taxon>Sordariomycetes</taxon>
        <taxon>Hypocreomycetidae</taxon>
        <taxon>Hypocreales</taxon>
        <taxon>Nectriaceae</taxon>
        <taxon>Fusarium</taxon>
        <taxon>Fusarium oxysporum species complex</taxon>
    </lineage>
</organism>
<dbReference type="Proteomes" id="UP000030701">
    <property type="component" value="Unassembled WGS sequence"/>
</dbReference>
<proteinExistence type="predicted"/>
<evidence type="ECO:0000313" key="1">
    <source>
        <dbReference type="EMBL" id="EXM12608.1"/>
    </source>
</evidence>
<dbReference type="HOGENOM" id="CLU_2740101_0_0_1"/>
<reference evidence="1" key="1">
    <citation type="submission" date="2011-11" db="EMBL/GenBank/DDBJ databases">
        <title>The Genome Sequence of Fusarium oxysporum Cotton.</title>
        <authorList>
            <consortium name="The Broad Institute Genome Sequencing Platform"/>
            <person name="Ma L.-J."/>
            <person name="Gale L.R."/>
            <person name="Schwartz D.C."/>
            <person name="Zhou S."/>
            <person name="Corby-Kistler H."/>
            <person name="Young S.K."/>
            <person name="Zeng Q."/>
            <person name="Gargeya S."/>
            <person name="Fitzgerald M."/>
            <person name="Haas B."/>
            <person name="Abouelleil A."/>
            <person name="Alvarado L."/>
            <person name="Arachchi H.M."/>
            <person name="Berlin A."/>
            <person name="Brown A."/>
            <person name="Chapman S.B."/>
            <person name="Chen Z."/>
            <person name="Dunbar C."/>
            <person name="Freedman E."/>
            <person name="Gearin G."/>
            <person name="Goldberg J."/>
            <person name="Griggs A."/>
            <person name="Gujja S."/>
            <person name="Heiman D."/>
            <person name="Howarth C."/>
            <person name="Larson L."/>
            <person name="Lui A."/>
            <person name="MacDonald P.J.P."/>
            <person name="Montmayeur A."/>
            <person name="Murphy C."/>
            <person name="Neiman D."/>
            <person name="Pearson M."/>
            <person name="Priest M."/>
            <person name="Roberts A."/>
            <person name="Saif S."/>
            <person name="Shea T."/>
            <person name="Shenoy N."/>
            <person name="Sisk P."/>
            <person name="Stolte C."/>
            <person name="Sykes S."/>
            <person name="Wortman J."/>
            <person name="Nusbaum C."/>
            <person name="Birren B."/>
        </authorList>
    </citation>
    <scope>NUCLEOTIDE SEQUENCE [LARGE SCALE GENOMIC DNA]</scope>
    <source>
        <strain evidence="1">25433</strain>
    </source>
</reference>
<reference evidence="1" key="2">
    <citation type="submission" date="2014-03" db="EMBL/GenBank/DDBJ databases">
        <title>The Genome Annotation of Fusarium oxysporum Cotton.</title>
        <authorList>
            <consortium name="The Broad Institute Genomics Platform"/>
            <person name="Ma L.-J."/>
            <person name="Corby-Kistler H."/>
            <person name="Broz K."/>
            <person name="Gale L.R."/>
            <person name="Jonkers W."/>
            <person name="O'Donnell K."/>
            <person name="Ploetz R."/>
            <person name="Steinberg C."/>
            <person name="Schwartz D.C."/>
            <person name="VanEtten H."/>
            <person name="Zhou S."/>
            <person name="Young S.K."/>
            <person name="Zeng Q."/>
            <person name="Gargeya S."/>
            <person name="Fitzgerald M."/>
            <person name="Abouelleil A."/>
            <person name="Alvarado L."/>
            <person name="Chapman S.B."/>
            <person name="Gainer-Dewar J."/>
            <person name="Goldberg J."/>
            <person name="Griggs A."/>
            <person name="Gujja S."/>
            <person name="Hansen M."/>
            <person name="Howarth C."/>
            <person name="Imamovic A."/>
            <person name="Ireland A."/>
            <person name="Larimer J."/>
            <person name="McCowan C."/>
            <person name="Murphy C."/>
            <person name="Pearson M."/>
            <person name="Poon T.W."/>
            <person name="Priest M."/>
            <person name="Roberts A."/>
            <person name="Saif S."/>
            <person name="Shea T."/>
            <person name="Sykes S."/>
            <person name="Wortman J."/>
            <person name="Nusbaum C."/>
            <person name="Birren B."/>
        </authorList>
    </citation>
    <scope>NUCLEOTIDE SEQUENCE</scope>
    <source>
        <strain evidence="1">25433</strain>
    </source>
</reference>
<dbReference type="AlphaFoldDB" id="X0KGG4"/>
<sequence length="71" mass="8626">MRLQRSLSKVEILSPRRVGLRELRSRRQNCRKSCRRPRKRRTWQRICGRSSRMKVGVKVRTDRPTGLENHR</sequence>
<accession>X0KGG4</accession>
<name>X0KGG4_FUSOX</name>
<dbReference type="EMBL" id="KK035445">
    <property type="protein sequence ID" value="EXM12608.1"/>
    <property type="molecule type" value="Genomic_DNA"/>
</dbReference>
<gene>
    <name evidence="1" type="ORF">FOTG_18899</name>
</gene>
<protein>
    <submittedName>
        <fullName evidence="1">Uncharacterized protein</fullName>
    </submittedName>
</protein>